<sequence>MSPVGRQMQNRRFGFYLLYTVIAALGMIIATSVAAAQVADGPWMNSKLSPEERADMVLKQLTLDEKLALLHGNGMAHVPQWQMPLSQLTNGGAGYVEGVKRLGIPPLVISDAGYGVRDSGANGRYSTAMPSSLGAAASWDQDSACEFGTVIGQELRAQGFNMTLGGGVDLAREPRNGRSFEYAGEDPLLAGTVVGNLMKCEQAQHVVGDIKHYVMNDQETGRFFVNSVISKRAMQESDLLAFHIAISIANPGAVMCSYNRINGDFGCENSYTLRDVLEQEWGFRGFVISDWGGTHSTEKASAAGLDQEQPMADFFGPKLKEAVEAGRVPMSEIDDHARRVLYAEFLSGIVDDPPQKSVVDVEKGFEVAQRVEEKSIVLLKNSPTVLPINPSRVHTIAMIGGHADVGMISGGGSAQVDPPGGNAIMPPGKGATIWQKPVWFPTSPLEALQTVLPNAKIDFDPGTDPKSAANLAKSADLAIVFAYQCLAEDMDVPSLSLPDNQDALIEQVAAANPHTIVVLETGTAVTMPWIDKVAGVVEAWYAGSSGHKALANVFVGDVNPAGKLPLSFPKSEADLPHPDAPKIPSESRHAGDVADSGAPTADASAHAGYAVHYDEGPEVGYKWYEAQNKKPLFPFGFGLSYTTYAYSGLSVDSTARTARFTVKNTGKRTGTEIAQVYGRLPKGSDESFKRLAGWKRITLAPGESQIVTIAIDDRVLKTFDEEKNAWNLRPGKYQVLAGSSSDNTPLIASLAVR</sequence>
<evidence type="ECO:0000256" key="2">
    <source>
        <dbReference type="ARBA" id="ARBA00022801"/>
    </source>
</evidence>
<dbReference type="EMBL" id="SHKW01000003">
    <property type="protein sequence ID" value="RZU35228.1"/>
    <property type="molecule type" value="Genomic_DNA"/>
</dbReference>
<dbReference type="InterPro" id="IPR013783">
    <property type="entry name" value="Ig-like_fold"/>
</dbReference>
<name>A0A4Q7YE34_9BACT</name>
<dbReference type="InterPro" id="IPR036881">
    <property type="entry name" value="Glyco_hydro_3_C_sf"/>
</dbReference>
<evidence type="ECO:0000313" key="5">
    <source>
        <dbReference type="EMBL" id="RZU35228.1"/>
    </source>
</evidence>
<feature type="domain" description="Fibronectin type III-like" evidence="4">
    <location>
        <begin position="672"/>
        <end position="741"/>
    </location>
</feature>
<dbReference type="InterPro" id="IPR001764">
    <property type="entry name" value="Glyco_hydro_3_N"/>
</dbReference>
<dbReference type="Gene3D" id="2.60.40.10">
    <property type="entry name" value="Immunoglobulins"/>
    <property type="match status" value="1"/>
</dbReference>
<dbReference type="InterPro" id="IPR026891">
    <property type="entry name" value="Fn3-like"/>
</dbReference>
<feature type="region of interest" description="Disordered" evidence="3">
    <location>
        <begin position="567"/>
        <end position="601"/>
    </location>
</feature>
<dbReference type="SUPFAM" id="SSF52279">
    <property type="entry name" value="Beta-D-glucan exohydrolase, C-terminal domain"/>
    <property type="match status" value="1"/>
</dbReference>
<dbReference type="SMART" id="SM01217">
    <property type="entry name" value="Fn3_like"/>
    <property type="match status" value="1"/>
</dbReference>
<dbReference type="Gene3D" id="3.40.50.1700">
    <property type="entry name" value="Glycoside hydrolase family 3 C-terminal domain"/>
    <property type="match status" value="1"/>
</dbReference>
<dbReference type="InterPro" id="IPR036962">
    <property type="entry name" value="Glyco_hydro_3_N_sf"/>
</dbReference>
<proteinExistence type="inferred from homology"/>
<dbReference type="AlphaFoldDB" id="A0A4Q7YE34"/>
<evidence type="ECO:0000259" key="4">
    <source>
        <dbReference type="SMART" id="SM01217"/>
    </source>
</evidence>
<dbReference type="PANTHER" id="PTHR42715">
    <property type="entry name" value="BETA-GLUCOSIDASE"/>
    <property type="match status" value="1"/>
</dbReference>
<dbReference type="Pfam" id="PF01915">
    <property type="entry name" value="Glyco_hydro_3_C"/>
    <property type="match status" value="1"/>
</dbReference>
<evidence type="ECO:0000256" key="3">
    <source>
        <dbReference type="SAM" id="MobiDB-lite"/>
    </source>
</evidence>
<dbReference type="Gene3D" id="3.20.20.300">
    <property type="entry name" value="Glycoside hydrolase, family 3, N-terminal domain"/>
    <property type="match status" value="1"/>
</dbReference>
<organism evidence="5 6">
    <name type="scientific">Edaphobacter modestus</name>
    <dbReference type="NCBI Taxonomy" id="388466"/>
    <lineage>
        <taxon>Bacteria</taxon>
        <taxon>Pseudomonadati</taxon>
        <taxon>Acidobacteriota</taxon>
        <taxon>Terriglobia</taxon>
        <taxon>Terriglobales</taxon>
        <taxon>Acidobacteriaceae</taxon>
        <taxon>Edaphobacter</taxon>
    </lineage>
</organism>
<dbReference type="PANTHER" id="PTHR42715:SF10">
    <property type="entry name" value="BETA-GLUCOSIDASE"/>
    <property type="match status" value="1"/>
</dbReference>
<accession>A0A4Q7YE34</accession>
<dbReference type="Pfam" id="PF00933">
    <property type="entry name" value="Glyco_hydro_3"/>
    <property type="match status" value="1"/>
</dbReference>
<comment type="similarity">
    <text evidence="1">Belongs to the glycosyl hydrolase 3 family.</text>
</comment>
<dbReference type="Pfam" id="PF14310">
    <property type="entry name" value="Fn3-like"/>
    <property type="match status" value="1"/>
</dbReference>
<keyword evidence="6" id="KW-1185">Reference proteome</keyword>
<dbReference type="InterPro" id="IPR050288">
    <property type="entry name" value="Cellulose_deg_GH3"/>
</dbReference>
<evidence type="ECO:0000313" key="6">
    <source>
        <dbReference type="Proteomes" id="UP000292958"/>
    </source>
</evidence>
<keyword evidence="2" id="KW-0378">Hydrolase</keyword>
<evidence type="ECO:0000256" key="1">
    <source>
        <dbReference type="ARBA" id="ARBA00005336"/>
    </source>
</evidence>
<dbReference type="PRINTS" id="PR00133">
    <property type="entry name" value="GLHYDRLASE3"/>
</dbReference>
<reference evidence="5 6" key="1">
    <citation type="submission" date="2019-02" db="EMBL/GenBank/DDBJ databases">
        <title>Genomic Encyclopedia of Archaeal and Bacterial Type Strains, Phase II (KMG-II): from individual species to whole genera.</title>
        <authorList>
            <person name="Goeker M."/>
        </authorList>
    </citation>
    <scope>NUCLEOTIDE SEQUENCE [LARGE SCALE GENOMIC DNA]</scope>
    <source>
        <strain evidence="5 6">DSM 18101</strain>
    </source>
</reference>
<gene>
    <name evidence="5" type="ORF">BDD14_5989</name>
</gene>
<dbReference type="SUPFAM" id="SSF51445">
    <property type="entry name" value="(Trans)glycosidases"/>
    <property type="match status" value="1"/>
</dbReference>
<dbReference type="Proteomes" id="UP000292958">
    <property type="component" value="Unassembled WGS sequence"/>
</dbReference>
<dbReference type="GO" id="GO:0005975">
    <property type="term" value="P:carbohydrate metabolic process"/>
    <property type="evidence" value="ECO:0007669"/>
    <property type="project" value="InterPro"/>
</dbReference>
<comment type="caution">
    <text evidence="5">The sequence shown here is derived from an EMBL/GenBank/DDBJ whole genome shotgun (WGS) entry which is preliminary data.</text>
</comment>
<feature type="compositionally biased region" description="Basic and acidic residues" evidence="3">
    <location>
        <begin position="571"/>
        <end position="592"/>
    </location>
</feature>
<dbReference type="GO" id="GO:0004553">
    <property type="term" value="F:hydrolase activity, hydrolyzing O-glycosyl compounds"/>
    <property type="evidence" value="ECO:0007669"/>
    <property type="project" value="InterPro"/>
</dbReference>
<dbReference type="InterPro" id="IPR002772">
    <property type="entry name" value="Glyco_hydro_3_C"/>
</dbReference>
<dbReference type="InterPro" id="IPR017853">
    <property type="entry name" value="GH"/>
</dbReference>
<protein>
    <submittedName>
        <fullName evidence="5">Beta-glucosidase</fullName>
    </submittedName>
</protein>